<gene>
    <name evidence="2" type="ORF">BpHYR1_038539</name>
</gene>
<sequence length="84" mass="9789">MKYLALFLVAVFAATASSKMIQIKPNKDLAQIDPKVVDFFTDFYNQLIAEPINTFGFDDCSLICRNCYRGNKWNWKKRTKRFLG</sequence>
<evidence type="ECO:0000313" key="2">
    <source>
        <dbReference type="EMBL" id="RNA37358.1"/>
    </source>
</evidence>
<keyword evidence="3" id="KW-1185">Reference proteome</keyword>
<feature type="signal peptide" evidence="1">
    <location>
        <begin position="1"/>
        <end position="18"/>
    </location>
</feature>
<evidence type="ECO:0000313" key="3">
    <source>
        <dbReference type="Proteomes" id="UP000276133"/>
    </source>
</evidence>
<dbReference type="EMBL" id="REGN01001053">
    <property type="protein sequence ID" value="RNA37358.1"/>
    <property type="molecule type" value="Genomic_DNA"/>
</dbReference>
<proteinExistence type="predicted"/>
<dbReference type="AlphaFoldDB" id="A0A3M7SPB8"/>
<protein>
    <submittedName>
        <fullName evidence="2">Uncharacterized protein</fullName>
    </submittedName>
</protein>
<name>A0A3M7SPB8_BRAPC</name>
<keyword evidence="1" id="KW-0732">Signal</keyword>
<evidence type="ECO:0000256" key="1">
    <source>
        <dbReference type="SAM" id="SignalP"/>
    </source>
</evidence>
<comment type="caution">
    <text evidence="2">The sequence shown here is derived from an EMBL/GenBank/DDBJ whole genome shotgun (WGS) entry which is preliminary data.</text>
</comment>
<organism evidence="2 3">
    <name type="scientific">Brachionus plicatilis</name>
    <name type="common">Marine rotifer</name>
    <name type="synonym">Brachionus muelleri</name>
    <dbReference type="NCBI Taxonomy" id="10195"/>
    <lineage>
        <taxon>Eukaryota</taxon>
        <taxon>Metazoa</taxon>
        <taxon>Spiralia</taxon>
        <taxon>Gnathifera</taxon>
        <taxon>Rotifera</taxon>
        <taxon>Eurotatoria</taxon>
        <taxon>Monogononta</taxon>
        <taxon>Pseudotrocha</taxon>
        <taxon>Ploima</taxon>
        <taxon>Brachionidae</taxon>
        <taxon>Brachionus</taxon>
    </lineage>
</organism>
<accession>A0A3M7SPB8</accession>
<feature type="chain" id="PRO_5018178720" evidence="1">
    <location>
        <begin position="19"/>
        <end position="84"/>
    </location>
</feature>
<dbReference type="Proteomes" id="UP000276133">
    <property type="component" value="Unassembled WGS sequence"/>
</dbReference>
<reference evidence="2 3" key="1">
    <citation type="journal article" date="2018" name="Sci. Rep.">
        <title>Genomic signatures of local adaptation to the degree of environmental predictability in rotifers.</title>
        <authorList>
            <person name="Franch-Gras L."/>
            <person name="Hahn C."/>
            <person name="Garcia-Roger E.M."/>
            <person name="Carmona M.J."/>
            <person name="Serra M."/>
            <person name="Gomez A."/>
        </authorList>
    </citation>
    <scope>NUCLEOTIDE SEQUENCE [LARGE SCALE GENOMIC DNA]</scope>
    <source>
        <strain evidence="2">HYR1</strain>
    </source>
</reference>